<dbReference type="EMBL" id="AGNK02000666">
    <property type="status" value="NOT_ANNOTATED_CDS"/>
    <property type="molecule type" value="Genomic_DNA"/>
</dbReference>
<sequence>MILEVPNLMAARNSVLDGLQLECLQGISVLGGCRSEFYFELMVLFGNVWWLLFCICCLMILFDAMCVSETMASFLMFF</sequence>
<evidence type="ECO:0000256" key="1">
    <source>
        <dbReference type="SAM" id="Phobius"/>
    </source>
</evidence>
<name>K3ZYP0_SETIT</name>
<protein>
    <submittedName>
        <fullName evidence="2">Uncharacterized protein</fullName>
    </submittedName>
</protein>
<proteinExistence type="predicted"/>
<keyword evidence="3" id="KW-1185">Reference proteome</keyword>
<dbReference type="Proteomes" id="UP000004995">
    <property type="component" value="Unassembled WGS sequence"/>
</dbReference>
<accession>K3ZYP0</accession>
<reference evidence="2" key="2">
    <citation type="submission" date="2018-08" db="UniProtKB">
        <authorList>
            <consortium name="EnsemblPlants"/>
        </authorList>
    </citation>
    <scope>IDENTIFICATION</scope>
    <source>
        <strain evidence="2">Yugu1</strain>
    </source>
</reference>
<dbReference type="EnsemblPlants" id="KQL22401">
    <property type="protein sequence ID" value="KQL22401"/>
    <property type="gene ID" value="SETIT_031722mg"/>
</dbReference>
<evidence type="ECO:0000313" key="2">
    <source>
        <dbReference type="EnsemblPlants" id="KQL22401"/>
    </source>
</evidence>
<dbReference type="AlphaFoldDB" id="K3ZYP0"/>
<keyword evidence="1" id="KW-0812">Transmembrane</keyword>
<feature type="transmembrane region" description="Helical" evidence="1">
    <location>
        <begin position="48"/>
        <end position="67"/>
    </location>
</feature>
<dbReference type="Gramene" id="KQL22401">
    <property type="protein sequence ID" value="KQL22401"/>
    <property type="gene ID" value="SETIT_031722mg"/>
</dbReference>
<organism evidence="2 3">
    <name type="scientific">Setaria italica</name>
    <name type="common">Foxtail millet</name>
    <name type="synonym">Panicum italicum</name>
    <dbReference type="NCBI Taxonomy" id="4555"/>
    <lineage>
        <taxon>Eukaryota</taxon>
        <taxon>Viridiplantae</taxon>
        <taxon>Streptophyta</taxon>
        <taxon>Embryophyta</taxon>
        <taxon>Tracheophyta</taxon>
        <taxon>Spermatophyta</taxon>
        <taxon>Magnoliopsida</taxon>
        <taxon>Liliopsida</taxon>
        <taxon>Poales</taxon>
        <taxon>Poaceae</taxon>
        <taxon>PACMAD clade</taxon>
        <taxon>Panicoideae</taxon>
        <taxon>Panicodae</taxon>
        <taxon>Paniceae</taxon>
        <taxon>Cenchrinae</taxon>
        <taxon>Setaria</taxon>
    </lineage>
</organism>
<dbReference type="HOGENOM" id="CLU_2626629_0_0_1"/>
<dbReference type="InParanoid" id="K3ZYP0"/>
<keyword evidence="1" id="KW-1133">Transmembrane helix</keyword>
<keyword evidence="1" id="KW-0472">Membrane</keyword>
<reference evidence="3" key="1">
    <citation type="journal article" date="2012" name="Nat. Biotechnol.">
        <title>Reference genome sequence of the model plant Setaria.</title>
        <authorList>
            <person name="Bennetzen J.L."/>
            <person name="Schmutz J."/>
            <person name="Wang H."/>
            <person name="Percifield R."/>
            <person name="Hawkins J."/>
            <person name="Pontaroli A.C."/>
            <person name="Estep M."/>
            <person name="Feng L."/>
            <person name="Vaughn J.N."/>
            <person name="Grimwood J."/>
            <person name="Jenkins J."/>
            <person name="Barry K."/>
            <person name="Lindquist E."/>
            <person name="Hellsten U."/>
            <person name="Deshpande S."/>
            <person name="Wang X."/>
            <person name="Wu X."/>
            <person name="Mitros T."/>
            <person name="Triplett J."/>
            <person name="Yang X."/>
            <person name="Ye C.Y."/>
            <person name="Mauro-Herrera M."/>
            <person name="Wang L."/>
            <person name="Li P."/>
            <person name="Sharma M."/>
            <person name="Sharma R."/>
            <person name="Ronald P.C."/>
            <person name="Panaud O."/>
            <person name="Kellogg E.A."/>
            <person name="Brutnell T.P."/>
            <person name="Doust A.N."/>
            <person name="Tuskan G.A."/>
            <person name="Rokhsar D."/>
            <person name="Devos K.M."/>
        </authorList>
    </citation>
    <scope>NUCLEOTIDE SEQUENCE [LARGE SCALE GENOMIC DNA]</scope>
    <source>
        <strain evidence="3">cv. Yugu1</strain>
    </source>
</reference>
<evidence type="ECO:0000313" key="3">
    <source>
        <dbReference type="Proteomes" id="UP000004995"/>
    </source>
</evidence>